<dbReference type="Proteomes" id="UP000244934">
    <property type="component" value="Unassembled WGS sequence"/>
</dbReference>
<gene>
    <name evidence="4" type="primary">yejM_1</name>
    <name evidence="4" type="ORF">KSP9073_00594</name>
</gene>
<feature type="transmembrane region" description="Helical" evidence="2">
    <location>
        <begin position="12"/>
        <end position="36"/>
    </location>
</feature>
<evidence type="ECO:0000313" key="5">
    <source>
        <dbReference type="Proteomes" id="UP000244934"/>
    </source>
</evidence>
<feature type="transmembrane region" description="Helical" evidence="2">
    <location>
        <begin position="124"/>
        <end position="144"/>
    </location>
</feature>
<dbReference type="OrthoDB" id="9803751at2"/>
<keyword evidence="2" id="KW-0812">Transmembrane</keyword>
<dbReference type="Pfam" id="PF11893">
    <property type="entry name" value="DUF3413"/>
    <property type="match status" value="1"/>
</dbReference>
<feature type="transmembrane region" description="Helical" evidence="2">
    <location>
        <begin position="81"/>
        <end position="104"/>
    </location>
</feature>
<evidence type="ECO:0000313" key="4">
    <source>
        <dbReference type="EMBL" id="SPJ32593.1"/>
    </source>
</evidence>
<proteinExistence type="predicted"/>
<dbReference type="AlphaFoldDB" id="A0A2R8CI94"/>
<dbReference type="RefSeq" id="WP_108841447.1">
    <property type="nucleotide sequence ID" value="NZ_ONZI01000001.1"/>
</dbReference>
<evidence type="ECO:0000256" key="1">
    <source>
        <dbReference type="SAM" id="MobiDB-lite"/>
    </source>
</evidence>
<keyword evidence="5" id="KW-1185">Reference proteome</keyword>
<feature type="region of interest" description="Disordered" evidence="1">
    <location>
        <begin position="192"/>
        <end position="246"/>
    </location>
</feature>
<keyword evidence="2" id="KW-1133">Transmembrane helix</keyword>
<organism evidence="4 5">
    <name type="scientific">Kushneria phyllosphaerae</name>
    <dbReference type="NCBI Taxonomy" id="2100822"/>
    <lineage>
        <taxon>Bacteria</taxon>
        <taxon>Pseudomonadati</taxon>
        <taxon>Pseudomonadota</taxon>
        <taxon>Gammaproteobacteria</taxon>
        <taxon>Oceanospirillales</taxon>
        <taxon>Halomonadaceae</taxon>
        <taxon>Kushneria</taxon>
    </lineage>
</organism>
<feature type="compositionally biased region" description="Basic and acidic residues" evidence="1">
    <location>
        <begin position="208"/>
        <end position="220"/>
    </location>
</feature>
<evidence type="ECO:0000256" key="2">
    <source>
        <dbReference type="SAM" id="Phobius"/>
    </source>
</evidence>
<keyword evidence="2" id="KW-0472">Membrane</keyword>
<feature type="domain" description="Inner membrane protein YejM N-terminal" evidence="3">
    <location>
        <begin position="8"/>
        <end position="182"/>
    </location>
</feature>
<sequence>MPPRSSEDSLRFRLRATAFFALFNLIFVWLLSLRYLPIAQMPQEGLGILWLVCAWLGGFGTLAVAVWLLPALLSLFLKRRMLIWPCAVLGTLGLGALWMDTQIFSAVGEHLVDMSGDDKPVLSIIQWAITGGGVVLIALVELWLSWRIMARARRITFPVWSLVLLMPALLIASVGIDIATDTDQTALLHSSDADSQALMGEPATPVPEAREAATQRDRNDGPAIDDSVDPTERDTSTLPGDGEESP</sequence>
<feature type="transmembrane region" description="Helical" evidence="2">
    <location>
        <begin position="48"/>
        <end position="69"/>
    </location>
</feature>
<protein>
    <submittedName>
        <fullName evidence="4">Inner membrane protein YejM</fullName>
    </submittedName>
</protein>
<accession>A0A2R8CI94</accession>
<dbReference type="EMBL" id="ONZI01000001">
    <property type="protein sequence ID" value="SPJ32593.1"/>
    <property type="molecule type" value="Genomic_DNA"/>
</dbReference>
<feature type="transmembrane region" description="Helical" evidence="2">
    <location>
        <begin position="156"/>
        <end position="176"/>
    </location>
</feature>
<dbReference type="InterPro" id="IPR024588">
    <property type="entry name" value="YejM_N"/>
</dbReference>
<reference evidence="5" key="1">
    <citation type="submission" date="2018-03" db="EMBL/GenBank/DDBJ databases">
        <authorList>
            <person name="Navarro De La Torre S."/>
        </authorList>
    </citation>
    <scope>NUCLEOTIDE SEQUENCE [LARGE SCALE GENOMIC DNA]</scope>
    <source>
        <strain evidence="5">EAod3</strain>
    </source>
</reference>
<evidence type="ECO:0000259" key="3">
    <source>
        <dbReference type="Pfam" id="PF11893"/>
    </source>
</evidence>
<name>A0A2R8CI94_9GAMM</name>